<accession>A0A4Y2JKV8</accession>
<comment type="caution">
    <text evidence="1">The sequence shown here is derived from an EMBL/GenBank/DDBJ whole genome shotgun (WGS) entry which is preliminary data.</text>
</comment>
<evidence type="ECO:0000313" key="2">
    <source>
        <dbReference type="Proteomes" id="UP000499080"/>
    </source>
</evidence>
<evidence type="ECO:0000313" key="1">
    <source>
        <dbReference type="EMBL" id="GBM90574.1"/>
    </source>
</evidence>
<gene>
    <name evidence="1" type="ORF">AVEN_144759_1</name>
</gene>
<proteinExistence type="predicted"/>
<keyword evidence="2" id="KW-1185">Reference proteome</keyword>
<sequence length="111" mass="12845">MVLHWAEAWTSPLSARQCRILNSIERKFLLNISVAYSISPTSTLQVIEMILPLSLKAEQEATYVRLSRVNKISYLHNHSFCPADYEPKICHNKFHPAEFNLEEKSPLTYPK</sequence>
<reference evidence="1 2" key="1">
    <citation type="journal article" date="2019" name="Sci. Rep.">
        <title>Orb-weaving spider Araneus ventricosus genome elucidates the spidroin gene catalogue.</title>
        <authorList>
            <person name="Kono N."/>
            <person name="Nakamura H."/>
            <person name="Ohtoshi R."/>
            <person name="Moran D.A.P."/>
            <person name="Shinohara A."/>
            <person name="Yoshida Y."/>
            <person name="Fujiwara M."/>
            <person name="Mori M."/>
            <person name="Tomita M."/>
            <person name="Arakawa K."/>
        </authorList>
    </citation>
    <scope>NUCLEOTIDE SEQUENCE [LARGE SCALE GENOMIC DNA]</scope>
</reference>
<name>A0A4Y2JKV8_ARAVE</name>
<dbReference type="OrthoDB" id="6515318at2759"/>
<protein>
    <submittedName>
        <fullName evidence="1">Uncharacterized protein</fullName>
    </submittedName>
</protein>
<dbReference type="AlphaFoldDB" id="A0A4Y2JKV8"/>
<organism evidence="1 2">
    <name type="scientific">Araneus ventricosus</name>
    <name type="common">Orbweaver spider</name>
    <name type="synonym">Epeira ventricosa</name>
    <dbReference type="NCBI Taxonomy" id="182803"/>
    <lineage>
        <taxon>Eukaryota</taxon>
        <taxon>Metazoa</taxon>
        <taxon>Ecdysozoa</taxon>
        <taxon>Arthropoda</taxon>
        <taxon>Chelicerata</taxon>
        <taxon>Arachnida</taxon>
        <taxon>Araneae</taxon>
        <taxon>Araneomorphae</taxon>
        <taxon>Entelegynae</taxon>
        <taxon>Araneoidea</taxon>
        <taxon>Araneidae</taxon>
        <taxon>Araneus</taxon>
    </lineage>
</organism>
<dbReference type="Proteomes" id="UP000499080">
    <property type="component" value="Unassembled WGS sequence"/>
</dbReference>
<dbReference type="EMBL" id="BGPR01003633">
    <property type="protein sequence ID" value="GBM90574.1"/>
    <property type="molecule type" value="Genomic_DNA"/>
</dbReference>